<accession>A0ACA9Q0Z4</accession>
<keyword evidence="2" id="KW-1185">Reference proteome</keyword>
<evidence type="ECO:0000313" key="2">
    <source>
        <dbReference type="Proteomes" id="UP000789525"/>
    </source>
</evidence>
<protein>
    <submittedName>
        <fullName evidence="1">2547_t:CDS:1</fullName>
    </submittedName>
</protein>
<organism evidence="1 2">
    <name type="scientific">Acaulospora colombiana</name>
    <dbReference type="NCBI Taxonomy" id="27376"/>
    <lineage>
        <taxon>Eukaryota</taxon>
        <taxon>Fungi</taxon>
        <taxon>Fungi incertae sedis</taxon>
        <taxon>Mucoromycota</taxon>
        <taxon>Glomeromycotina</taxon>
        <taxon>Glomeromycetes</taxon>
        <taxon>Diversisporales</taxon>
        <taxon>Acaulosporaceae</taxon>
        <taxon>Acaulospora</taxon>
    </lineage>
</organism>
<reference evidence="1" key="1">
    <citation type="submission" date="2021-06" db="EMBL/GenBank/DDBJ databases">
        <authorList>
            <person name="Kallberg Y."/>
            <person name="Tangrot J."/>
            <person name="Rosling A."/>
        </authorList>
    </citation>
    <scope>NUCLEOTIDE SEQUENCE</scope>
    <source>
        <strain evidence="1">CL356</strain>
    </source>
</reference>
<name>A0ACA9Q0Z4_9GLOM</name>
<feature type="non-terminal residue" evidence="1">
    <location>
        <position position="88"/>
    </location>
</feature>
<evidence type="ECO:0000313" key="1">
    <source>
        <dbReference type="EMBL" id="CAG8731363.1"/>
    </source>
</evidence>
<dbReference type="Proteomes" id="UP000789525">
    <property type="component" value="Unassembled WGS sequence"/>
</dbReference>
<dbReference type="EMBL" id="CAJVPT010043006">
    <property type="protein sequence ID" value="CAG8731363.1"/>
    <property type="molecule type" value="Genomic_DNA"/>
</dbReference>
<gene>
    <name evidence="1" type="ORF">ACOLOM_LOCUS11661</name>
</gene>
<sequence>MMSSFNTAIASIRKTDLPFHYQLVITRAYQEGEIELMDEDELDENDAEERTFLLDEVLKPRNGSFEGNNTIEWRDLEEDDTTGGSSEE</sequence>
<proteinExistence type="predicted"/>
<comment type="caution">
    <text evidence="1">The sequence shown here is derived from an EMBL/GenBank/DDBJ whole genome shotgun (WGS) entry which is preliminary data.</text>
</comment>